<dbReference type="Proteomes" id="UP000036951">
    <property type="component" value="Unassembled WGS sequence"/>
</dbReference>
<accession>A0A8E1QVU3</accession>
<reference evidence="4 5" key="1">
    <citation type="submission" date="2015-06" db="EMBL/GenBank/DDBJ databases">
        <title>Prevotella sp. 109, sp. nov., a novel member of the family Prevotellaceae isolated from human faeces.</title>
        <authorList>
            <person name="Shkoporov A.N."/>
            <person name="Chaplin A.V."/>
            <person name="Kafarskaia L.I."/>
            <person name="Efimov B.A."/>
        </authorList>
    </citation>
    <scope>NUCLEOTIDE SEQUENCE [LARGE SCALE GENOMIC DNA]</scope>
    <source>
        <strain evidence="4 5">109</strain>
    </source>
</reference>
<protein>
    <recommendedName>
        <fullName evidence="6">CARDB domain-containing protein</fullName>
    </recommendedName>
</protein>
<evidence type="ECO:0000259" key="2">
    <source>
        <dbReference type="Pfam" id="PF07705"/>
    </source>
</evidence>
<dbReference type="Pfam" id="PF07705">
    <property type="entry name" value="CARDB"/>
    <property type="match status" value="1"/>
</dbReference>
<dbReference type="Gene3D" id="2.60.40.10">
    <property type="entry name" value="Immunoglobulins"/>
    <property type="match status" value="1"/>
</dbReference>
<feature type="region of interest" description="Disordered" evidence="1">
    <location>
        <begin position="1"/>
        <end position="31"/>
    </location>
</feature>
<gene>
    <name evidence="4" type="ORF">ACU52_13455</name>
</gene>
<evidence type="ECO:0008006" key="6">
    <source>
        <dbReference type="Google" id="ProtNLM"/>
    </source>
</evidence>
<feature type="domain" description="DUF6383" evidence="3">
    <location>
        <begin position="1464"/>
        <end position="1530"/>
    </location>
</feature>
<proteinExistence type="predicted"/>
<organism evidence="4 5">
    <name type="scientific">Xylanibacter rarus</name>
    <dbReference type="NCBI Taxonomy" id="1676614"/>
    <lineage>
        <taxon>Bacteria</taxon>
        <taxon>Pseudomonadati</taxon>
        <taxon>Bacteroidota</taxon>
        <taxon>Bacteroidia</taxon>
        <taxon>Bacteroidales</taxon>
        <taxon>Prevotellaceae</taxon>
        <taxon>Xylanibacter</taxon>
    </lineage>
</organism>
<name>A0A8E1QVU3_9BACT</name>
<evidence type="ECO:0000313" key="4">
    <source>
        <dbReference type="EMBL" id="KOO67030.1"/>
    </source>
</evidence>
<comment type="caution">
    <text evidence="4">The sequence shown here is derived from an EMBL/GenBank/DDBJ whole genome shotgun (WGS) entry which is preliminary data.</text>
</comment>
<dbReference type="EMBL" id="LFQU01000040">
    <property type="protein sequence ID" value="KOO67030.1"/>
    <property type="molecule type" value="Genomic_DNA"/>
</dbReference>
<dbReference type="Gene3D" id="2.60.120.200">
    <property type="match status" value="2"/>
</dbReference>
<dbReference type="InterPro" id="IPR013783">
    <property type="entry name" value="Ig-like_fold"/>
</dbReference>
<dbReference type="InterPro" id="IPR011635">
    <property type="entry name" value="CARDB"/>
</dbReference>
<dbReference type="NCBIfam" id="NF038128">
    <property type="entry name" value="choice_anch_J"/>
    <property type="match status" value="1"/>
</dbReference>
<evidence type="ECO:0000259" key="3">
    <source>
        <dbReference type="Pfam" id="PF19910"/>
    </source>
</evidence>
<dbReference type="Pfam" id="PF19910">
    <property type="entry name" value="DUF6383"/>
    <property type="match status" value="1"/>
</dbReference>
<evidence type="ECO:0000256" key="1">
    <source>
        <dbReference type="SAM" id="MobiDB-lite"/>
    </source>
</evidence>
<dbReference type="InterPro" id="IPR045963">
    <property type="entry name" value="DUF6383"/>
</dbReference>
<keyword evidence="5" id="KW-1185">Reference proteome</keyword>
<sequence>MKLPETNKAAKNNAGQMQKAEPAKAKAESMSTDYKSPWPLQTFDEKTIYSRFIKEKGNVPTLIAPIPYKTSAKAESEILYTYTGFNAGAGLDENGNATGGMVNFNLTPFACDTVSSDSGLSPYSYTAKGKLYCFLPIQDGATGNYNTIVRTVYDANTLELLSKKTFTNANGNSSYVPYMMSYDDQRDVVFAISMENVRDQGYGGTDYYLNILDTATCRLQRVGFLGSYRAYKTSGNYNPKGFVAGYGSLFVQLADDSIYMAKIDPVTCKTTIIGRTKMPNQYVYGQQPMIYNVAEGSLLVNHYDFNYGTVYYKVSPFVPYGSKEDTCKTVLVEKTPTGFTYFYKRPEAETTFSKLQLDDINDLVVSVAEGSNDANISFTIPSTVNGGENIEIPQWASDKVRLYFYVDGASVNPTGVPSQPTLGSKVSCSMEGLSSGMHIVTVQVYPLYSEVSGGRFSKTIVCGYDAPADVANPTLTIENQQATITWEAPEKGLYDDFGSIFDKSDISYTVVRNVDGKTIAEDITETTAVDTDMPKEILTHTYTIYAKSHGNVNRGTVTNCITAGLYMPIPYVNTFSDMSDIDGWAIYNLNNDGTALTWQYNNIYGLLTCSGRNGCDDWIISPAFDLKTDSLYMLSYQLSVSYETASLKTTMGNSNTVESQNIVIDDLYNFATEGTETKRYYITPTEDGYYNFGLHDYGTGSSPVSIDTFIVKAIASVEAPDTVSAVNFVPDAVGALGGTFTFTLPSKSIDGKQISELTKVTIYDLKGNALATKTDVRPGEQITLQVKAAKGFNTFSIVAANANGEGRPMDITKYVGPDVPKPISDLTTKWGEEQNIAVLSWTNPTEGVHGGYVDPAKFKYTIYKYDVPNYIKLGETTGESEVEIQIMDASDAQDQYIFGVTVSNDEGESDYVRSGLVMGTPYTLPYNEAFAEAGVDHAPYLIGAGINNQAWTIDPGYYNTKIQPYGQDGAQLLCLNTGSSEGSAYFISPIIDFEKTEKPMFSFWLHHSDAMPETAYIKVMASTDGSKNYVDISEEINLTGNNGWQEHIVDLSALNGKKAQISLYGYMPNPAVRIFADNWSIYEASGKDLAVTGITQPYMPVVGDTATISVTVVNKGADEATGYSVLFNVDDMTIDEVDPEEALAAGSSRTFTFTLPITAAKKNILYNAQVLYDGDQNEENNLSSDVELDPRSMNLPAPTSLTLSNDDELAWTAPEAMDGREVMLDFESLPAFATNEIAGWKTVDKDGNLSTTFIQYYGNYWPYANQPLAWMTWSAKEAGCPDAAVWTPYEGEKCLIHWGNYGADAEGRPNNNPDDDWFISPEIKGGTEISFMTLSNDATSSIEILTSSTDDKPESFTNKVTVVEYPTISTWKEVKVTLPADAKYVAIHTILDGFGIMIDNIAYTEAKSPVLKGYKLYLDNAVNSLVATNSAKATANGTYAVSAVYDLGESDLSNTVSVTTGIADLQTSDVKVMAGNGCIIVKNAIGQNVEVFTLNGQKVAGSVAGETATYQVAKGVYVVMVSNKPYKLIVK</sequence>
<feature type="domain" description="CARDB" evidence="2">
    <location>
        <begin position="1088"/>
        <end position="1181"/>
    </location>
</feature>
<evidence type="ECO:0000313" key="5">
    <source>
        <dbReference type="Proteomes" id="UP000036951"/>
    </source>
</evidence>